<keyword evidence="5" id="KW-0808">Transferase</keyword>
<gene>
    <name evidence="11" type="ORF">M6B38_133365</name>
</gene>
<comment type="caution">
    <text evidence="11">The sequence shown here is derived from an EMBL/GenBank/DDBJ whole genome shotgun (WGS) entry which is preliminary data.</text>
</comment>
<dbReference type="PANTHER" id="PTHR20884">
    <property type="entry name" value="GDP-D-GLUCOSE PHOSPHORYLASE 1"/>
    <property type="match status" value="1"/>
</dbReference>
<dbReference type="InterPro" id="IPR058866">
    <property type="entry name" value="GDPGP1_N"/>
</dbReference>
<dbReference type="Pfam" id="PF26216">
    <property type="entry name" value="GDPGP1_C"/>
    <property type="match status" value="1"/>
</dbReference>
<evidence type="ECO:0000259" key="10">
    <source>
        <dbReference type="Pfam" id="PF26217"/>
    </source>
</evidence>
<evidence type="ECO:0000256" key="2">
    <source>
        <dbReference type="ARBA" id="ARBA00006451"/>
    </source>
</evidence>
<proteinExistence type="inferred from homology"/>
<reference evidence="11" key="2">
    <citation type="submission" date="2023-04" db="EMBL/GenBank/DDBJ databases">
        <authorList>
            <person name="Bruccoleri R.E."/>
            <person name="Oakeley E.J."/>
            <person name="Faust A.-M."/>
            <person name="Dessus-Babus S."/>
            <person name="Altorfer M."/>
            <person name="Burckhardt D."/>
            <person name="Oertli M."/>
            <person name="Naumann U."/>
            <person name="Petersen F."/>
            <person name="Wong J."/>
        </authorList>
    </citation>
    <scope>NUCLEOTIDE SEQUENCE</scope>
    <source>
        <strain evidence="11">GSM-AAB239-AS_SAM_17_03QT</strain>
        <tissue evidence="11">Leaf</tissue>
    </source>
</reference>
<keyword evidence="4" id="KW-0344">Guanine-nucleotide releasing factor</keyword>
<dbReference type="InterPro" id="IPR058865">
    <property type="entry name" value="GDPGP1_C"/>
</dbReference>
<dbReference type="Proteomes" id="UP001140949">
    <property type="component" value="Unassembled WGS sequence"/>
</dbReference>
<keyword evidence="3" id="KW-0963">Cytoplasm</keyword>
<reference evidence="11" key="1">
    <citation type="journal article" date="2023" name="GigaByte">
        <title>Genome assembly of the bearded iris, Iris pallida Lam.</title>
        <authorList>
            <person name="Bruccoleri R.E."/>
            <person name="Oakeley E.J."/>
            <person name="Faust A.M.E."/>
            <person name="Altorfer M."/>
            <person name="Dessus-Babus S."/>
            <person name="Burckhardt D."/>
            <person name="Oertli M."/>
            <person name="Naumann U."/>
            <person name="Petersen F."/>
            <person name="Wong J."/>
        </authorList>
    </citation>
    <scope>NUCLEOTIDE SEQUENCE</scope>
    <source>
        <strain evidence="11">GSM-AAB239-AS_SAM_17_03QT</strain>
    </source>
</reference>
<feature type="domain" description="GDPGP1-like C-terminal" evidence="9">
    <location>
        <begin position="236"/>
        <end position="375"/>
    </location>
</feature>
<evidence type="ECO:0000259" key="9">
    <source>
        <dbReference type="Pfam" id="PF26216"/>
    </source>
</evidence>
<evidence type="ECO:0000313" key="12">
    <source>
        <dbReference type="Proteomes" id="UP001140949"/>
    </source>
</evidence>
<comment type="similarity">
    <text evidence="2">Belongs to the GDPGP1 family.</text>
</comment>
<protein>
    <submittedName>
        <fullName evidence="11">GDP-L-galactose phosphorylase 1-like isoform X4</fullName>
    </submittedName>
</protein>
<dbReference type="GO" id="GO:0006006">
    <property type="term" value="P:glucose metabolic process"/>
    <property type="evidence" value="ECO:0007669"/>
    <property type="project" value="TreeGrafter"/>
</dbReference>
<evidence type="ECO:0000256" key="3">
    <source>
        <dbReference type="ARBA" id="ARBA00022490"/>
    </source>
</evidence>
<accession>A0AAX6FGS4</accession>
<feature type="domain" description="GDPGP1-like N-terminal" evidence="10">
    <location>
        <begin position="63"/>
        <end position="228"/>
    </location>
</feature>
<name>A0AAX6FGS4_IRIPA</name>
<evidence type="ECO:0000256" key="8">
    <source>
        <dbReference type="ARBA" id="ARBA00022801"/>
    </source>
</evidence>
<dbReference type="InterPro" id="IPR026506">
    <property type="entry name" value="GDPGP"/>
</dbReference>
<dbReference type="GO" id="GO:0016787">
    <property type="term" value="F:hydrolase activity"/>
    <property type="evidence" value="ECO:0007669"/>
    <property type="project" value="UniProtKB-KW"/>
</dbReference>
<keyword evidence="12" id="KW-1185">Reference proteome</keyword>
<keyword evidence="7" id="KW-0547">Nucleotide-binding</keyword>
<dbReference type="GO" id="GO:0000166">
    <property type="term" value="F:nucleotide binding"/>
    <property type="evidence" value="ECO:0007669"/>
    <property type="project" value="UniProtKB-KW"/>
</dbReference>
<dbReference type="AlphaFoldDB" id="A0AAX6FGS4"/>
<keyword evidence="6" id="KW-0548">Nucleotidyltransferase</keyword>
<dbReference type="PANTHER" id="PTHR20884:SF9">
    <property type="entry name" value="OS12G0612100 PROTEIN"/>
    <property type="match status" value="1"/>
</dbReference>
<evidence type="ECO:0000256" key="7">
    <source>
        <dbReference type="ARBA" id="ARBA00022741"/>
    </source>
</evidence>
<evidence type="ECO:0000256" key="6">
    <source>
        <dbReference type="ARBA" id="ARBA00022695"/>
    </source>
</evidence>
<comment type="subcellular location">
    <subcellularLocation>
        <location evidence="1">Cytoplasm</location>
    </subcellularLocation>
</comment>
<organism evidence="11 12">
    <name type="scientific">Iris pallida</name>
    <name type="common">Sweet iris</name>
    <dbReference type="NCBI Taxonomy" id="29817"/>
    <lineage>
        <taxon>Eukaryota</taxon>
        <taxon>Viridiplantae</taxon>
        <taxon>Streptophyta</taxon>
        <taxon>Embryophyta</taxon>
        <taxon>Tracheophyta</taxon>
        <taxon>Spermatophyta</taxon>
        <taxon>Magnoliopsida</taxon>
        <taxon>Liliopsida</taxon>
        <taxon>Asparagales</taxon>
        <taxon>Iridaceae</taxon>
        <taxon>Iridoideae</taxon>
        <taxon>Irideae</taxon>
        <taxon>Iris</taxon>
    </lineage>
</organism>
<dbReference type="GO" id="GO:0005085">
    <property type="term" value="F:guanyl-nucleotide exchange factor activity"/>
    <property type="evidence" value="ECO:0007669"/>
    <property type="project" value="UniProtKB-KW"/>
</dbReference>
<dbReference type="GO" id="GO:0080048">
    <property type="term" value="F:GDP-D-glucose phosphorylase activity"/>
    <property type="evidence" value="ECO:0007669"/>
    <property type="project" value="InterPro"/>
</dbReference>
<evidence type="ECO:0000256" key="5">
    <source>
        <dbReference type="ARBA" id="ARBA00022679"/>
    </source>
</evidence>
<dbReference type="Pfam" id="PF26217">
    <property type="entry name" value="GDPGP1_N"/>
    <property type="match status" value="1"/>
</dbReference>
<evidence type="ECO:0000256" key="4">
    <source>
        <dbReference type="ARBA" id="ARBA00022658"/>
    </source>
</evidence>
<dbReference type="EMBL" id="JANAVB010028819">
    <property type="protein sequence ID" value="KAJ6815499.1"/>
    <property type="molecule type" value="Genomic_DNA"/>
</dbReference>
<keyword evidence="8" id="KW-0378">Hydrolase</keyword>
<dbReference type="GO" id="GO:0005737">
    <property type="term" value="C:cytoplasm"/>
    <property type="evidence" value="ECO:0007669"/>
    <property type="project" value="UniProtKB-SubCell"/>
</dbReference>
<evidence type="ECO:0000313" key="11">
    <source>
        <dbReference type="EMBL" id="KAJ6815499.1"/>
    </source>
</evidence>
<sequence length="379" mass="42326">MVSVKQLECEYPRVKSNTTEQCKCHQMPPIGIKAHLYQFGTAAIGSGSCYGFSSSREEGQSLLDAFLLSQWEDRSWKGQLAYDVTMCETKIVSGGTRLIAQLNEQWSSNVLTEFENNALQPLCPFKQSYIKTLRENLLFCVATGEKECSELVPSVILPKDGTFILINVNPVEYGHVFLVPYDTHQRPFLGKRMLQLVAQIAAEVNNCSFRISYENNISRHADHTYFQAAYFANTFPVESLPTVNVYTGGVNKGLSVCEIADYPLKALLFMSKNMGVLVGVVTEICLTLQKDEDTVFSLLVSDSGTKIFLFPQAHRPVSGSRHLSAWECGGYFMYNRKSEFDGASEMELSKRMESASLGNEDFEALKQLCCSIAMKASPF</sequence>
<evidence type="ECO:0000256" key="1">
    <source>
        <dbReference type="ARBA" id="ARBA00004496"/>
    </source>
</evidence>